<proteinExistence type="predicted"/>
<dbReference type="VEuPathDB" id="TrichDB:TVAGG3_1075520"/>
<dbReference type="InParanoid" id="A2FRM2"/>
<dbReference type="Proteomes" id="UP000001542">
    <property type="component" value="Unassembled WGS sequence"/>
</dbReference>
<reference evidence="1" key="2">
    <citation type="journal article" date="2007" name="Science">
        <title>Draft genome sequence of the sexually transmitted pathogen Trichomonas vaginalis.</title>
        <authorList>
            <person name="Carlton J.M."/>
            <person name="Hirt R.P."/>
            <person name="Silva J.C."/>
            <person name="Delcher A.L."/>
            <person name="Schatz M."/>
            <person name="Zhao Q."/>
            <person name="Wortman J.R."/>
            <person name="Bidwell S.L."/>
            <person name="Alsmark U.C.M."/>
            <person name="Besteiro S."/>
            <person name="Sicheritz-Ponten T."/>
            <person name="Noel C.J."/>
            <person name="Dacks J.B."/>
            <person name="Foster P.G."/>
            <person name="Simillion C."/>
            <person name="Van de Peer Y."/>
            <person name="Miranda-Saavedra D."/>
            <person name="Barton G.J."/>
            <person name="Westrop G.D."/>
            <person name="Mueller S."/>
            <person name="Dessi D."/>
            <person name="Fiori P.L."/>
            <person name="Ren Q."/>
            <person name="Paulsen I."/>
            <person name="Zhang H."/>
            <person name="Bastida-Corcuera F.D."/>
            <person name="Simoes-Barbosa A."/>
            <person name="Brown M.T."/>
            <person name="Hayes R.D."/>
            <person name="Mukherjee M."/>
            <person name="Okumura C.Y."/>
            <person name="Schneider R."/>
            <person name="Smith A.J."/>
            <person name="Vanacova S."/>
            <person name="Villalvazo M."/>
            <person name="Haas B.J."/>
            <person name="Pertea M."/>
            <person name="Feldblyum T.V."/>
            <person name="Utterback T.R."/>
            <person name="Shu C.L."/>
            <person name="Osoegawa K."/>
            <person name="de Jong P.J."/>
            <person name="Hrdy I."/>
            <person name="Horvathova L."/>
            <person name="Zubacova Z."/>
            <person name="Dolezal P."/>
            <person name="Malik S.B."/>
            <person name="Logsdon J.M. Jr."/>
            <person name="Henze K."/>
            <person name="Gupta A."/>
            <person name="Wang C.C."/>
            <person name="Dunne R.L."/>
            <person name="Upcroft J.A."/>
            <person name="Upcroft P."/>
            <person name="White O."/>
            <person name="Salzberg S.L."/>
            <person name="Tang P."/>
            <person name="Chiu C.-H."/>
            <person name="Lee Y.-S."/>
            <person name="Embley T.M."/>
            <person name="Coombs G.H."/>
            <person name="Mottram J.C."/>
            <person name="Tachezy J."/>
            <person name="Fraser-Liggett C.M."/>
            <person name="Johnson P.J."/>
        </authorList>
    </citation>
    <scope>NUCLEOTIDE SEQUENCE [LARGE SCALE GENOMIC DNA]</scope>
    <source>
        <strain evidence="1">G3</strain>
    </source>
</reference>
<gene>
    <name evidence="1" type="ORF">TVAG_327500</name>
</gene>
<dbReference type="KEGG" id="tva:4750152"/>
<dbReference type="AlphaFoldDB" id="A2FRM2"/>
<evidence type="ECO:0000313" key="2">
    <source>
        <dbReference type="Proteomes" id="UP000001542"/>
    </source>
</evidence>
<reference evidence="1" key="1">
    <citation type="submission" date="2006-10" db="EMBL/GenBank/DDBJ databases">
        <authorList>
            <person name="Amadeo P."/>
            <person name="Zhao Q."/>
            <person name="Wortman J."/>
            <person name="Fraser-Liggett C."/>
            <person name="Carlton J."/>
        </authorList>
    </citation>
    <scope>NUCLEOTIDE SEQUENCE</scope>
    <source>
        <strain evidence="1">G3</strain>
    </source>
</reference>
<dbReference type="VEuPathDB" id="TrichDB:TVAG_327500"/>
<keyword evidence="2" id="KW-1185">Reference proteome</keyword>
<dbReference type="RefSeq" id="XP_001305371.1">
    <property type="nucleotide sequence ID" value="XM_001305370.1"/>
</dbReference>
<protein>
    <submittedName>
        <fullName evidence="1">Uncharacterized protein</fullName>
    </submittedName>
</protein>
<organism evidence="1 2">
    <name type="scientific">Trichomonas vaginalis (strain ATCC PRA-98 / G3)</name>
    <dbReference type="NCBI Taxonomy" id="412133"/>
    <lineage>
        <taxon>Eukaryota</taxon>
        <taxon>Metamonada</taxon>
        <taxon>Parabasalia</taxon>
        <taxon>Trichomonadida</taxon>
        <taxon>Trichomonadidae</taxon>
        <taxon>Trichomonas</taxon>
    </lineage>
</organism>
<sequence>MRDIYAILFFSVTNLLTLYENGCMAEALAFLPFTCWLEAQLNPAIDLNSRLWLLRTAFDLTVRFYKLTKTDGWLPEIKMTGRGKPHFVTIIQEAHFQRLIGSLFTTINLLVTEAVTERIPSFGLDRLGTHPLENFNGYIRVNSLHKDYCRDVVSLIARAHIMKKFEIELGKVLKIRGRYNTGGVHLNDCFNLFEPPECTSEEFLNSFVAEAQIDDAVLITSPPQSQQPLFAAIEWFSITNAQQLKAEYQLLRLKIPRKLANSEIYTRNIQTNK</sequence>
<evidence type="ECO:0000313" key="1">
    <source>
        <dbReference type="EMBL" id="EAX92441.1"/>
    </source>
</evidence>
<accession>A2FRM2</accession>
<dbReference type="EMBL" id="DS113967">
    <property type="protein sequence ID" value="EAX92441.1"/>
    <property type="molecule type" value="Genomic_DNA"/>
</dbReference>
<name>A2FRM2_TRIV3</name>